<evidence type="ECO:0000256" key="3">
    <source>
        <dbReference type="ARBA" id="ARBA00022679"/>
    </source>
</evidence>
<name>A0ABT6DJA3_9BACT</name>
<dbReference type="RefSeq" id="WP_277577419.1">
    <property type="nucleotide sequence ID" value="NZ_JANRMI010000002.1"/>
</dbReference>
<evidence type="ECO:0000256" key="2">
    <source>
        <dbReference type="ARBA" id="ARBA00022603"/>
    </source>
</evidence>
<feature type="domain" description="TaqI-like C-terminal specificity" evidence="9">
    <location>
        <begin position="791"/>
        <end position="953"/>
    </location>
</feature>
<evidence type="ECO:0000259" key="8">
    <source>
        <dbReference type="Pfam" id="PF07669"/>
    </source>
</evidence>
<dbReference type="SUPFAM" id="SSF53335">
    <property type="entry name" value="S-adenosyl-L-methionine-dependent methyltransferases"/>
    <property type="match status" value="1"/>
</dbReference>
<accession>A0ABT6DJA3</accession>
<keyword evidence="2 10" id="KW-0489">Methyltransferase</keyword>
<feature type="domain" description="Type II methyltransferase M.TaqI-like" evidence="8">
    <location>
        <begin position="461"/>
        <end position="645"/>
    </location>
</feature>
<evidence type="ECO:0000256" key="4">
    <source>
        <dbReference type="ARBA" id="ARBA00022691"/>
    </source>
</evidence>
<organism evidence="10 11">
    <name type="scientific">Bdellovibrio svalbardensis</name>
    <dbReference type="NCBI Taxonomy" id="2972972"/>
    <lineage>
        <taxon>Bacteria</taxon>
        <taxon>Pseudomonadati</taxon>
        <taxon>Bdellovibrionota</taxon>
        <taxon>Bdellovibrionia</taxon>
        <taxon>Bdellovibrionales</taxon>
        <taxon>Pseudobdellovibrionaceae</taxon>
        <taxon>Bdellovibrio</taxon>
    </lineage>
</organism>
<keyword evidence="4" id="KW-0949">S-adenosyl-L-methionine</keyword>
<keyword evidence="6" id="KW-0238">DNA-binding</keyword>
<dbReference type="PANTHER" id="PTHR33841">
    <property type="entry name" value="DNA METHYLTRANSFERASE YEEA-RELATED"/>
    <property type="match status" value="1"/>
</dbReference>
<evidence type="ECO:0000256" key="1">
    <source>
        <dbReference type="ARBA" id="ARBA00011900"/>
    </source>
</evidence>
<evidence type="ECO:0000256" key="5">
    <source>
        <dbReference type="ARBA" id="ARBA00022747"/>
    </source>
</evidence>
<dbReference type="Pfam" id="PF07669">
    <property type="entry name" value="Eco57I"/>
    <property type="match status" value="1"/>
</dbReference>
<protein>
    <recommendedName>
        <fullName evidence="1">site-specific DNA-methyltransferase (adenine-specific)</fullName>
        <ecNumber evidence="1">2.1.1.72</ecNumber>
    </recommendedName>
</protein>
<keyword evidence="11" id="KW-1185">Reference proteome</keyword>
<dbReference type="Pfam" id="PF12950">
    <property type="entry name" value="TaqI_C"/>
    <property type="match status" value="1"/>
</dbReference>
<dbReference type="PANTHER" id="PTHR33841:SF1">
    <property type="entry name" value="DNA METHYLTRANSFERASE A"/>
    <property type="match status" value="1"/>
</dbReference>
<comment type="catalytic activity">
    <reaction evidence="7">
        <text>a 2'-deoxyadenosine in DNA + S-adenosyl-L-methionine = an N(6)-methyl-2'-deoxyadenosine in DNA + S-adenosyl-L-homocysteine + H(+)</text>
        <dbReference type="Rhea" id="RHEA:15197"/>
        <dbReference type="Rhea" id="RHEA-COMP:12418"/>
        <dbReference type="Rhea" id="RHEA-COMP:12419"/>
        <dbReference type="ChEBI" id="CHEBI:15378"/>
        <dbReference type="ChEBI" id="CHEBI:57856"/>
        <dbReference type="ChEBI" id="CHEBI:59789"/>
        <dbReference type="ChEBI" id="CHEBI:90615"/>
        <dbReference type="ChEBI" id="CHEBI:90616"/>
        <dbReference type="EC" id="2.1.1.72"/>
    </reaction>
</comment>
<dbReference type="GO" id="GO:0032259">
    <property type="term" value="P:methylation"/>
    <property type="evidence" value="ECO:0007669"/>
    <property type="project" value="UniProtKB-KW"/>
</dbReference>
<dbReference type="GO" id="GO:0008168">
    <property type="term" value="F:methyltransferase activity"/>
    <property type="evidence" value="ECO:0007669"/>
    <property type="project" value="UniProtKB-KW"/>
</dbReference>
<dbReference type="InterPro" id="IPR025931">
    <property type="entry name" value="TaqI_C"/>
</dbReference>
<dbReference type="InterPro" id="IPR011639">
    <property type="entry name" value="MethylTrfase_TaqI-like_dom"/>
</dbReference>
<dbReference type="EC" id="2.1.1.72" evidence="1"/>
<proteinExistence type="predicted"/>
<dbReference type="Proteomes" id="UP001152321">
    <property type="component" value="Unassembled WGS sequence"/>
</dbReference>
<sequence>MAKASQRERFAATVEKLVRKFDADKEFYMSSEYNESQARLDFIDHFFVALNWDLSNKDGVPYHRRDVIVERGDTTSRVRPDYTFRLSGRAKFFVEAKAPNQPLDNIYHVFQAKSYAWSSPDADVAILTDFERLKVFDCRATPEVDKPNKGLIKDIKYSDFLKEVDFLWQFSKENVQAGSLSKLLVDNETSKKNRVKVDKQFLKFLMEWRLDFANQIWKGNKGYDESKLDEVVDLIVNRIIFLRVAEDREILTRPTLISMSAHWNETKKYSLWEKILSHFEDINDDLNGILFKKSVLTDKLRVPDQLLFDFIQNLYFPNSPYRFDEIPIELLGTIYEQYLGKQFEVNGKNIVLVDKPEVRKAGGVFYTPQNVVDTIVQKTLSEFSKGKKYSELSKISILDPACGSGSFLITAFSKLLNLHLDYLIANPSKVEQGKFFPDLVKDDRGEWKLSIEKKRDILQTNIFGVDIDQQAINICVMSLYLKALEGEQRLPTKKSLLPTLDKNIKCGNSLVSGNTKELKQLIGEDYDSRKPFNWVLNFTKVLKDKNGFDVIIMNPPYVKIQKLLEDETNDVKYIQEKYRTAAEGSADIYVAFIEKSLELLNPSGQLGLICPHKFFQAEYGQPLRDLLSESHFLNEIVSFGDIQIFEKASTYTCLLYCSKQPHEEIKFSRVKDEESLQLSLTATLERKERFEDKTLVIDFVKAKELRESAEWNFVVGSERKPFDLLSSQRVFLGSLTKDIYQGVITGADDAFILQGNIKKNSRTALLRSLELGTEVEVETDLLMPVMQGYTDVKHFKVNKPSAYIILPYQRNEAGKALLIPNQEMKSDYPLTWRYLKENKPLLEKREKGKWAGPDFHCFSRNQNLLRFQDPKIMIPYMVDKLCGFYDGAEKRYFVNVTTGGYGLELNPNSGVSYNYILGLINSTAMNFFIKKIGSTFRGGYFPCSTQFLRKLPIVMPSTKMEKEIVKKIEDLVAAINIQLLKGIHFTDDEVFENQAELDQLVNQLYAVDKFYEIMSVA</sequence>
<gene>
    <name evidence="10" type="ORF">NWE73_06185</name>
</gene>
<evidence type="ECO:0000313" key="11">
    <source>
        <dbReference type="Proteomes" id="UP001152321"/>
    </source>
</evidence>
<dbReference type="InterPro" id="IPR050953">
    <property type="entry name" value="N4_N6_ade-DNA_methylase"/>
</dbReference>
<reference evidence="10" key="1">
    <citation type="submission" date="2022-08" db="EMBL/GenBank/DDBJ databases">
        <title>Novel Bdellovibrio Species Isolated from Svalbard: Designation Bdellovibrio svalbardensis.</title>
        <authorList>
            <person name="Mitchell R.J."/>
            <person name="Choi S.Y."/>
        </authorList>
    </citation>
    <scope>NUCLEOTIDE SEQUENCE</scope>
    <source>
        <strain evidence="10">PAP01</strain>
    </source>
</reference>
<dbReference type="PRINTS" id="PR00507">
    <property type="entry name" value="N12N6MTFRASE"/>
</dbReference>
<dbReference type="PROSITE" id="PS00092">
    <property type="entry name" value="N6_MTASE"/>
    <property type="match status" value="1"/>
</dbReference>
<dbReference type="InterPro" id="IPR029063">
    <property type="entry name" value="SAM-dependent_MTases_sf"/>
</dbReference>
<keyword evidence="3" id="KW-0808">Transferase</keyword>
<keyword evidence="5" id="KW-0680">Restriction system</keyword>
<dbReference type="Gene3D" id="3.40.50.150">
    <property type="entry name" value="Vaccinia Virus protein VP39"/>
    <property type="match status" value="1"/>
</dbReference>
<comment type="caution">
    <text evidence="10">The sequence shown here is derived from an EMBL/GenBank/DDBJ whole genome shotgun (WGS) entry which is preliminary data.</text>
</comment>
<evidence type="ECO:0000256" key="6">
    <source>
        <dbReference type="ARBA" id="ARBA00023125"/>
    </source>
</evidence>
<dbReference type="InterPro" id="IPR002052">
    <property type="entry name" value="DNA_methylase_N6_adenine_CS"/>
</dbReference>
<evidence type="ECO:0000313" key="10">
    <source>
        <dbReference type="EMBL" id="MDG0815941.1"/>
    </source>
</evidence>
<evidence type="ECO:0000256" key="7">
    <source>
        <dbReference type="ARBA" id="ARBA00047942"/>
    </source>
</evidence>
<dbReference type="EMBL" id="JANRMI010000002">
    <property type="protein sequence ID" value="MDG0815941.1"/>
    <property type="molecule type" value="Genomic_DNA"/>
</dbReference>
<evidence type="ECO:0000259" key="9">
    <source>
        <dbReference type="Pfam" id="PF12950"/>
    </source>
</evidence>